<gene>
    <name evidence="2" type="ORF">LZZ85_00575</name>
</gene>
<dbReference type="RefSeq" id="WP_237867973.1">
    <property type="nucleotide sequence ID" value="NZ_JAKLTR010000001.1"/>
</dbReference>
<dbReference type="Proteomes" id="UP001165367">
    <property type="component" value="Unassembled WGS sequence"/>
</dbReference>
<proteinExistence type="predicted"/>
<reference evidence="2" key="1">
    <citation type="submission" date="2022-01" db="EMBL/GenBank/DDBJ databases">
        <authorList>
            <person name="Jo J.-H."/>
            <person name="Im W.-T."/>
        </authorList>
    </citation>
    <scope>NUCLEOTIDE SEQUENCE</scope>
    <source>
        <strain evidence="2">NA20</strain>
    </source>
</reference>
<dbReference type="EMBL" id="JAKLTR010000001">
    <property type="protein sequence ID" value="MCG2612744.1"/>
    <property type="molecule type" value="Genomic_DNA"/>
</dbReference>
<dbReference type="InterPro" id="IPR029030">
    <property type="entry name" value="Caspase-like_dom_sf"/>
</dbReference>
<evidence type="ECO:0000259" key="1">
    <source>
        <dbReference type="Pfam" id="PF00656"/>
    </source>
</evidence>
<keyword evidence="3" id="KW-1185">Reference proteome</keyword>
<name>A0ABS9KKA4_9BACT</name>
<accession>A0ABS9KKA4</accession>
<dbReference type="InterPro" id="IPR011600">
    <property type="entry name" value="Pept_C14_caspase"/>
</dbReference>
<evidence type="ECO:0000313" key="3">
    <source>
        <dbReference type="Proteomes" id="UP001165367"/>
    </source>
</evidence>
<comment type="caution">
    <text evidence="2">The sequence shown here is derived from an EMBL/GenBank/DDBJ whole genome shotgun (WGS) entry which is preliminary data.</text>
</comment>
<sequence>MRKALIVGIDEYPHARLRACINDARLIGSLLEKHADGSRNFDVEYKLNIPTKAELRKHISRLFDHDGEISLFYFSGHGYVDHMGGHIITPDFKLHDVGVSMDDLLKIASHSRARHKIIILDCCHAGAMGTPAFGSNTASYLEKGVTIFAASMDNQTALEKEGHGIFTKLLTDALAGGAADIPGEIRPGHIYSYIDRALGAWQQRPVFKENIVESVCLRKVHPSMPLNELRKITEYFPEPTYLFQLDPTYQNSVPGAIPEHVAIFRVLRRMHVLRLIEVPDEEYLYYATIKSKCCQLSSLGVYYWNLIKNGRI</sequence>
<dbReference type="PANTHER" id="PTHR22576:SF37">
    <property type="entry name" value="MUCOSA-ASSOCIATED LYMPHOID TISSUE LYMPHOMA TRANSLOCATION PROTEIN 1"/>
    <property type="match status" value="1"/>
</dbReference>
<dbReference type="InterPro" id="IPR052039">
    <property type="entry name" value="Caspase-related_regulators"/>
</dbReference>
<dbReference type="Pfam" id="PF00656">
    <property type="entry name" value="Peptidase_C14"/>
    <property type="match status" value="1"/>
</dbReference>
<dbReference type="PANTHER" id="PTHR22576">
    <property type="entry name" value="MUCOSA ASSOCIATED LYMPHOID TISSUE LYMPHOMA TRANSLOCATION PROTEIN 1/PARACASPASE"/>
    <property type="match status" value="1"/>
</dbReference>
<protein>
    <submittedName>
        <fullName evidence="2">Caspase family protein</fullName>
    </submittedName>
</protein>
<evidence type="ECO:0000313" key="2">
    <source>
        <dbReference type="EMBL" id="MCG2612744.1"/>
    </source>
</evidence>
<dbReference type="Gene3D" id="3.40.50.1460">
    <property type="match status" value="1"/>
</dbReference>
<feature type="domain" description="Peptidase C14 caspase" evidence="1">
    <location>
        <begin position="1"/>
        <end position="178"/>
    </location>
</feature>
<dbReference type="SUPFAM" id="SSF52129">
    <property type="entry name" value="Caspase-like"/>
    <property type="match status" value="1"/>
</dbReference>
<organism evidence="2 3">
    <name type="scientific">Terrimonas ginsenosidimutans</name>
    <dbReference type="NCBI Taxonomy" id="2908004"/>
    <lineage>
        <taxon>Bacteria</taxon>
        <taxon>Pseudomonadati</taxon>
        <taxon>Bacteroidota</taxon>
        <taxon>Chitinophagia</taxon>
        <taxon>Chitinophagales</taxon>
        <taxon>Chitinophagaceae</taxon>
        <taxon>Terrimonas</taxon>
    </lineage>
</organism>